<organism evidence="8 9">
    <name type="scientific">Parasphingorhabdus halotolerans</name>
    <dbReference type="NCBI Taxonomy" id="2725558"/>
    <lineage>
        <taxon>Bacteria</taxon>
        <taxon>Pseudomonadati</taxon>
        <taxon>Pseudomonadota</taxon>
        <taxon>Alphaproteobacteria</taxon>
        <taxon>Sphingomonadales</taxon>
        <taxon>Sphingomonadaceae</taxon>
        <taxon>Parasphingorhabdus</taxon>
    </lineage>
</organism>
<dbReference type="PANTHER" id="PTHR12778">
    <property type="entry name" value="SOLUTE CARRIER FAMILY 33 ACETYL-COA TRANSPORTER -RELATED"/>
    <property type="match status" value="1"/>
</dbReference>
<sequence>MASIALADRPHSSISLAENRKLRLFTIFLLYAGQGIPLGLFDFAIPAWMAVNGASGQDIAFVVAMASLPWSFKFIAGFIMDRYTLLSMGRRRVWIMGAQAVMIALLVAFAIANPGAKDVLILGIVALAVNSATVFQDVAVDGLTVDILPEDERSMGGALASGGQASGVAASAAFTGAMVYAYGASAAYMACAFLVILVTVHIIWVRERVGERRLPWSKGEAQQANIAIQADNWLSLIKEALKNTFSMRSLAYAPVLICAGLTYGICIIAGPLIAAGHTGWTEDQLGPLNGTAQIVGAVAAIVIGGYAVGKIGAQRSFWMFYLCAVTLQGWMVWSMDNWSDPRVLITFVMGWTLLYVLTGISQVVMNMRLSPPAISATQFSIFMAISNMGISLAGILVGSIAILAEPREMLILLMMVQILAVIILLIAKFPTRQIGTDDLQPTTDLELDAVAPGSTPARD</sequence>
<evidence type="ECO:0000313" key="9">
    <source>
        <dbReference type="Proteomes" id="UP000501600"/>
    </source>
</evidence>
<keyword evidence="3" id="KW-0813">Transport</keyword>
<keyword evidence="5 7" id="KW-1133">Transmembrane helix</keyword>
<dbReference type="GO" id="GO:0016020">
    <property type="term" value="C:membrane"/>
    <property type="evidence" value="ECO:0007669"/>
    <property type="project" value="UniProtKB-SubCell"/>
</dbReference>
<dbReference type="GO" id="GO:0022857">
    <property type="term" value="F:transmembrane transporter activity"/>
    <property type="evidence" value="ECO:0007669"/>
    <property type="project" value="InterPro"/>
</dbReference>
<dbReference type="RefSeq" id="WP_168820538.1">
    <property type="nucleotide sequence ID" value="NZ_CP051217.1"/>
</dbReference>
<evidence type="ECO:0000256" key="6">
    <source>
        <dbReference type="ARBA" id="ARBA00023136"/>
    </source>
</evidence>
<dbReference type="SUPFAM" id="SSF103473">
    <property type="entry name" value="MFS general substrate transporter"/>
    <property type="match status" value="1"/>
</dbReference>
<feature type="transmembrane region" description="Helical" evidence="7">
    <location>
        <begin position="24"/>
        <end position="47"/>
    </location>
</feature>
<feature type="transmembrane region" description="Helical" evidence="7">
    <location>
        <begin position="186"/>
        <end position="205"/>
    </location>
</feature>
<evidence type="ECO:0000256" key="5">
    <source>
        <dbReference type="ARBA" id="ARBA00022989"/>
    </source>
</evidence>
<evidence type="ECO:0000313" key="8">
    <source>
        <dbReference type="EMBL" id="QJB70272.1"/>
    </source>
</evidence>
<evidence type="ECO:0000256" key="7">
    <source>
        <dbReference type="SAM" id="Phobius"/>
    </source>
</evidence>
<dbReference type="AlphaFoldDB" id="A0A6H2DNM7"/>
<evidence type="ECO:0000256" key="2">
    <source>
        <dbReference type="ARBA" id="ARBA00008335"/>
    </source>
</evidence>
<keyword evidence="9" id="KW-1185">Reference proteome</keyword>
<feature type="transmembrane region" description="Helical" evidence="7">
    <location>
        <begin position="345"/>
        <end position="367"/>
    </location>
</feature>
<feature type="transmembrane region" description="Helical" evidence="7">
    <location>
        <begin position="290"/>
        <end position="309"/>
    </location>
</feature>
<dbReference type="Proteomes" id="UP000501600">
    <property type="component" value="Chromosome"/>
</dbReference>
<dbReference type="PANTHER" id="PTHR12778:SF10">
    <property type="entry name" value="MAJOR FACILITATOR SUPERFAMILY DOMAIN-CONTAINING PROTEIN 3"/>
    <property type="match status" value="1"/>
</dbReference>
<evidence type="ECO:0000256" key="3">
    <source>
        <dbReference type="ARBA" id="ARBA00022448"/>
    </source>
</evidence>
<name>A0A6H2DNM7_9SPHN</name>
<feature type="transmembrane region" description="Helical" evidence="7">
    <location>
        <begin position="250"/>
        <end position="270"/>
    </location>
</feature>
<feature type="transmembrane region" description="Helical" evidence="7">
    <location>
        <begin position="409"/>
        <end position="427"/>
    </location>
</feature>
<evidence type="ECO:0000256" key="4">
    <source>
        <dbReference type="ARBA" id="ARBA00022692"/>
    </source>
</evidence>
<dbReference type="InterPro" id="IPR036259">
    <property type="entry name" value="MFS_trans_sf"/>
</dbReference>
<protein>
    <submittedName>
        <fullName evidence="8">MFS transporter</fullName>
    </submittedName>
</protein>
<feature type="transmembrane region" description="Helical" evidence="7">
    <location>
        <begin position="59"/>
        <end position="81"/>
    </location>
</feature>
<accession>A0A6H2DNM7</accession>
<dbReference type="EMBL" id="CP051217">
    <property type="protein sequence ID" value="QJB70272.1"/>
    <property type="molecule type" value="Genomic_DNA"/>
</dbReference>
<comment type="subcellular location">
    <subcellularLocation>
        <location evidence="1">Membrane</location>
        <topology evidence="1">Multi-pass membrane protein</topology>
    </subcellularLocation>
</comment>
<dbReference type="InterPro" id="IPR004752">
    <property type="entry name" value="AmpG_permease/AT-1"/>
</dbReference>
<comment type="similarity">
    <text evidence="2">Belongs to the major facilitator superfamily.</text>
</comment>
<dbReference type="Gene3D" id="1.20.1250.20">
    <property type="entry name" value="MFS general substrate transporter like domains"/>
    <property type="match status" value="1"/>
</dbReference>
<keyword evidence="4 7" id="KW-0812">Transmembrane</keyword>
<dbReference type="Pfam" id="PF07690">
    <property type="entry name" value="MFS_1"/>
    <property type="match status" value="1"/>
</dbReference>
<gene>
    <name evidence="8" type="ORF">HF685_14135</name>
</gene>
<dbReference type="InterPro" id="IPR011701">
    <property type="entry name" value="MFS"/>
</dbReference>
<proteinExistence type="inferred from homology"/>
<reference evidence="8 9" key="1">
    <citation type="submission" date="2020-04" db="EMBL/GenBank/DDBJ databases">
        <title>Genome sequence for Sphingorhabdus sp. strain M1.</title>
        <authorList>
            <person name="Park S.-J."/>
        </authorList>
    </citation>
    <scope>NUCLEOTIDE SEQUENCE [LARGE SCALE GENOMIC DNA]</scope>
    <source>
        <strain evidence="8 9">JK6</strain>
    </source>
</reference>
<evidence type="ECO:0000256" key="1">
    <source>
        <dbReference type="ARBA" id="ARBA00004141"/>
    </source>
</evidence>
<feature type="transmembrane region" description="Helical" evidence="7">
    <location>
        <begin position="93"/>
        <end position="113"/>
    </location>
</feature>
<feature type="transmembrane region" description="Helical" evidence="7">
    <location>
        <begin position="316"/>
        <end position="333"/>
    </location>
</feature>
<feature type="transmembrane region" description="Helical" evidence="7">
    <location>
        <begin position="379"/>
        <end position="403"/>
    </location>
</feature>
<keyword evidence="6 7" id="KW-0472">Membrane</keyword>
<dbReference type="KEGG" id="phao:HF685_14135"/>